<accession>A0AA40T088</accession>
<keyword evidence="1" id="KW-0472">Membrane</keyword>
<keyword evidence="1" id="KW-1133">Transmembrane helix</keyword>
<dbReference type="EMBL" id="VJXY01000028">
    <property type="protein sequence ID" value="MBD6618551.1"/>
    <property type="molecule type" value="Genomic_DNA"/>
</dbReference>
<keyword evidence="3" id="KW-1185">Reference proteome</keyword>
<reference evidence="2" key="1">
    <citation type="submission" date="2019-07" db="EMBL/GenBank/DDBJ databases">
        <title>Toxilogical consequences of a new and cryptic species of cyanobacteria (Komarekiella delphini-convector) recovered from the epidermis of a bottlenose dolphin and 1500 ft. in the air.</title>
        <authorList>
            <person name="Brown A.O."/>
            <person name="Dvorak P."/>
            <person name="Villanueva C.D."/>
            <person name="Foss A.J."/>
            <person name="Garvey A.D."/>
            <person name="Gibson Q.A."/>
            <person name="Johansen J.R."/>
            <person name="Casamatta D.A."/>
        </authorList>
    </citation>
    <scope>NUCLEOTIDE SEQUENCE</scope>
    <source>
        <strain evidence="2">SJRDD-AB1</strain>
    </source>
</reference>
<dbReference type="RefSeq" id="WP_191759756.1">
    <property type="nucleotide sequence ID" value="NZ_VJXY01000028.1"/>
</dbReference>
<dbReference type="AlphaFoldDB" id="A0AA40T088"/>
<gene>
    <name evidence="2" type="ORF">FNW02_22665</name>
</gene>
<proteinExistence type="predicted"/>
<evidence type="ECO:0000313" key="3">
    <source>
        <dbReference type="Proteomes" id="UP001165986"/>
    </source>
</evidence>
<evidence type="ECO:0000313" key="2">
    <source>
        <dbReference type="EMBL" id="MBD6618551.1"/>
    </source>
</evidence>
<feature type="transmembrane region" description="Helical" evidence="1">
    <location>
        <begin position="20"/>
        <end position="37"/>
    </location>
</feature>
<evidence type="ECO:0000256" key="1">
    <source>
        <dbReference type="SAM" id="Phobius"/>
    </source>
</evidence>
<keyword evidence="1" id="KW-0812">Transmembrane</keyword>
<organism evidence="2 3">
    <name type="scientific">Komarekiella delphini-convector SJRDD-AB1</name>
    <dbReference type="NCBI Taxonomy" id="2593771"/>
    <lineage>
        <taxon>Bacteria</taxon>
        <taxon>Bacillati</taxon>
        <taxon>Cyanobacteriota</taxon>
        <taxon>Cyanophyceae</taxon>
        <taxon>Nostocales</taxon>
        <taxon>Nostocaceae</taxon>
        <taxon>Komarekiella</taxon>
        <taxon>Komarekiella delphini-convector</taxon>
    </lineage>
</organism>
<dbReference type="Proteomes" id="UP001165986">
    <property type="component" value="Unassembled WGS sequence"/>
</dbReference>
<name>A0AA40T088_9NOST</name>
<sequence>MSQNVNSNSQRFATVKTKMLYLFAAIAILVAAFPWLYEVKTKAGINISRSRHAGTFLEKHTHGLFRCEWLYPYRCDRPQG</sequence>
<comment type="caution">
    <text evidence="2">The sequence shown here is derived from an EMBL/GenBank/DDBJ whole genome shotgun (WGS) entry which is preliminary data.</text>
</comment>
<protein>
    <submittedName>
        <fullName evidence="2">Uncharacterized protein</fullName>
    </submittedName>
</protein>